<dbReference type="InterPro" id="IPR003445">
    <property type="entry name" value="Cat_transpt"/>
</dbReference>
<dbReference type="GO" id="GO:0005886">
    <property type="term" value="C:plasma membrane"/>
    <property type="evidence" value="ECO:0007669"/>
    <property type="project" value="UniProtKB-SubCell"/>
</dbReference>
<keyword evidence="5 8" id="KW-1133">Transmembrane helix</keyword>
<evidence type="ECO:0000256" key="7">
    <source>
        <dbReference type="ARBA" id="ARBA00023136"/>
    </source>
</evidence>
<keyword evidence="2" id="KW-0813">Transport</keyword>
<sequence length="442" mass="46866">MDHVARDSPARLALFVFAGIVLVETSLLSLPASTSSGQRAPFVDAFFTATSSVCVTGLVTVDTATYWSPLGQFFIAIGMMIGGLGIMMMASILGIVVSRRIGLTQRFLAASETKSRLGEVGLLVRAVVVVALSAQAILFLTLTPFFIREGDAMLSALWHAAFMAISIFNNGGFVVMRDGLGPYAGDWTLTLPIVFGTVVGAIGFPVVLDMWRRRGHGKKWSLTTKLTLVTYAVLLLLGALLFFLFEWDNPKTLANLSLGDQIQATLLHSTVARSSGLATLDVSSMTQSTWFLLDGLMFIGGGSTSAAGGIKVTTLAVMFLAIVAEARGDRDTQAFGRRLPSEVLRLAIAATFLASIIVTVGTIALMEVSGLPLADALFEAVSAFATCGLSTGVTPGLPTAGKYIIAVLMFAGRTGTMTLAAALALRTRRRVIHYPEEWPTIG</sequence>
<evidence type="ECO:0000256" key="1">
    <source>
        <dbReference type="ARBA" id="ARBA00004651"/>
    </source>
</evidence>
<dbReference type="OrthoDB" id="9810952at2"/>
<keyword evidence="4 8" id="KW-0812">Transmembrane</keyword>
<evidence type="ECO:0000313" key="10">
    <source>
        <dbReference type="Proteomes" id="UP000078368"/>
    </source>
</evidence>
<feature type="transmembrane region" description="Helical" evidence="8">
    <location>
        <begin position="42"/>
        <end position="61"/>
    </location>
</feature>
<gene>
    <name evidence="9" type="ORF">A4H34_00155</name>
</gene>
<dbReference type="AlphaFoldDB" id="A0A179B7C4"/>
<feature type="transmembrane region" description="Helical" evidence="8">
    <location>
        <begin position="403"/>
        <end position="425"/>
    </location>
</feature>
<feature type="transmembrane region" description="Helical" evidence="8">
    <location>
        <begin position="228"/>
        <end position="245"/>
    </location>
</feature>
<dbReference type="GO" id="GO:0030001">
    <property type="term" value="P:metal ion transport"/>
    <property type="evidence" value="ECO:0007669"/>
    <property type="project" value="UniProtKB-ARBA"/>
</dbReference>
<dbReference type="PANTHER" id="PTHR32024:SF1">
    <property type="entry name" value="KTR SYSTEM POTASSIUM UPTAKE PROTEIN B"/>
    <property type="match status" value="1"/>
</dbReference>
<keyword evidence="10" id="KW-1185">Reference proteome</keyword>
<keyword evidence="3" id="KW-1003">Cell membrane</keyword>
<evidence type="ECO:0000256" key="2">
    <source>
        <dbReference type="ARBA" id="ARBA00022448"/>
    </source>
</evidence>
<feature type="transmembrane region" description="Helical" evidence="8">
    <location>
        <begin position="73"/>
        <end position="97"/>
    </location>
</feature>
<feature type="transmembrane region" description="Helical" evidence="8">
    <location>
        <begin position="154"/>
        <end position="175"/>
    </location>
</feature>
<evidence type="ECO:0000313" key="9">
    <source>
        <dbReference type="EMBL" id="OAP87011.1"/>
    </source>
</evidence>
<feature type="transmembrane region" description="Helical" evidence="8">
    <location>
        <begin position="12"/>
        <end position="30"/>
    </location>
</feature>
<comment type="subcellular location">
    <subcellularLocation>
        <location evidence="1">Cell membrane</location>
        <topology evidence="1">Multi-pass membrane protein</topology>
    </subcellularLocation>
</comment>
<protein>
    <submittedName>
        <fullName evidence="9">Potassium transporter Trk</fullName>
    </submittedName>
</protein>
<evidence type="ECO:0000256" key="5">
    <source>
        <dbReference type="ARBA" id="ARBA00022989"/>
    </source>
</evidence>
<evidence type="ECO:0000256" key="3">
    <source>
        <dbReference type="ARBA" id="ARBA00022475"/>
    </source>
</evidence>
<comment type="caution">
    <text evidence="9">The sequence shown here is derived from an EMBL/GenBank/DDBJ whole genome shotgun (WGS) entry which is preliminary data.</text>
</comment>
<dbReference type="STRING" id="1823756.A4H34_00155"/>
<feature type="transmembrane region" description="Helical" evidence="8">
    <location>
        <begin position="295"/>
        <end position="322"/>
    </location>
</feature>
<reference evidence="9 10" key="1">
    <citation type="submission" date="2016-04" db="EMBL/GenBank/DDBJ databases">
        <title>Peptidophaga gingivicola gen. nov., sp. nov., isolated from human subgingival plaque.</title>
        <authorList>
            <person name="Beall C.J."/>
            <person name="Mokrzan E.M."/>
            <person name="Griffen A.L."/>
            <person name="Leys E.J."/>
        </authorList>
    </citation>
    <scope>NUCLEOTIDE SEQUENCE [LARGE SCALE GENOMIC DNA]</scope>
    <source>
        <strain evidence="9 10">BA112</strain>
    </source>
</reference>
<proteinExistence type="predicted"/>
<dbReference type="Proteomes" id="UP000078368">
    <property type="component" value="Unassembled WGS sequence"/>
</dbReference>
<name>A0A179B7C4_9ACTO</name>
<dbReference type="Pfam" id="PF02386">
    <property type="entry name" value="TrkH"/>
    <property type="match status" value="1"/>
</dbReference>
<evidence type="ECO:0000256" key="6">
    <source>
        <dbReference type="ARBA" id="ARBA00023065"/>
    </source>
</evidence>
<dbReference type="EMBL" id="LVZK01000001">
    <property type="protein sequence ID" value="OAP87011.1"/>
    <property type="molecule type" value="Genomic_DNA"/>
</dbReference>
<evidence type="ECO:0000256" key="4">
    <source>
        <dbReference type="ARBA" id="ARBA00022692"/>
    </source>
</evidence>
<keyword evidence="6" id="KW-0406">Ion transport</keyword>
<evidence type="ECO:0000256" key="8">
    <source>
        <dbReference type="SAM" id="Phobius"/>
    </source>
</evidence>
<feature type="transmembrane region" description="Helical" evidence="8">
    <location>
        <begin position="122"/>
        <end position="147"/>
    </location>
</feature>
<feature type="transmembrane region" description="Helical" evidence="8">
    <location>
        <begin position="187"/>
        <end position="208"/>
    </location>
</feature>
<feature type="transmembrane region" description="Helical" evidence="8">
    <location>
        <begin position="343"/>
        <end position="366"/>
    </location>
</feature>
<accession>A0A179B7C4</accession>
<organism evidence="9 10">
    <name type="scientific">Peptidiphaga gingivicola</name>
    <dbReference type="NCBI Taxonomy" id="2741497"/>
    <lineage>
        <taxon>Bacteria</taxon>
        <taxon>Bacillati</taxon>
        <taxon>Actinomycetota</taxon>
        <taxon>Actinomycetes</taxon>
        <taxon>Actinomycetales</taxon>
        <taxon>Actinomycetaceae</taxon>
        <taxon>Peptidiphaga</taxon>
    </lineage>
</organism>
<dbReference type="GO" id="GO:0008324">
    <property type="term" value="F:monoatomic cation transmembrane transporter activity"/>
    <property type="evidence" value="ECO:0007669"/>
    <property type="project" value="InterPro"/>
</dbReference>
<keyword evidence="7 8" id="KW-0472">Membrane</keyword>
<dbReference type="PANTHER" id="PTHR32024">
    <property type="entry name" value="TRK SYSTEM POTASSIUM UPTAKE PROTEIN TRKG-RELATED"/>
    <property type="match status" value="1"/>
</dbReference>